<dbReference type="Proteomes" id="UP000199153">
    <property type="component" value="Unassembled WGS sequence"/>
</dbReference>
<evidence type="ECO:0000313" key="3">
    <source>
        <dbReference type="Proteomes" id="UP000199153"/>
    </source>
</evidence>
<organism evidence="2 3">
    <name type="scientific">Salegentibacter flavus</name>
    <dbReference type="NCBI Taxonomy" id="287099"/>
    <lineage>
        <taxon>Bacteria</taxon>
        <taxon>Pseudomonadati</taxon>
        <taxon>Bacteroidota</taxon>
        <taxon>Flavobacteriia</taxon>
        <taxon>Flavobacteriales</taxon>
        <taxon>Flavobacteriaceae</taxon>
        <taxon>Salegentibacter</taxon>
    </lineage>
</organism>
<reference evidence="2 3" key="1">
    <citation type="submission" date="2016-10" db="EMBL/GenBank/DDBJ databases">
        <authorList>
            <person name="de Groot N.N."/>
        </authorList>
    </citation>
    <scope>NUCLEOTIDE SEQUENCE [LARGE SCALE GENOMIC DNA]</scope>
    <source>
        <strain evidence="2 3">DSM 17794</strain>
    </source>
</reference>
<dbReference type="Pfam" id="PF02230">
    <property type="entry name" value="Abhydrolase_2"/>
    <property type="match status" value="1"/>
</dbReference>
<dbReference type="Gene3D" id="3.40.50.1820">
    <property type="entry name" value="alpha/beta hydrolase"/>
    <property type="match status" value="1"/>
</dbReference>
<protein>
    <submittedName>
        <fullName evidence="2">Predicted esterase</fullName>
    </submittedName>
</protein>
<evidence type="ECO:0000259" key="1">
    <source>
        <dbReference type="Pfam" id="PF02230"/>
    </source>
</evidence>
<proteinExistence type="predicted"/>
<gene>
    <name evidence="2" type="ORF">SAMN05660413_01752</name>
</gene>
<dbReference type="STRING" id="287099.SAMN05660413_01752"/>
<dbReference type="RefSeq" id="WP_093408445.1">
    <property type="nucleotide sequence ID" value="NZ_FOVL01000009.1"/>
</dbReference>
<dbReference type="EMBL" id="FOVL01000009">
    <property type="protein sequence ID" value="SFN58980.1"/>
    <property type="molecule type" value="Genomic_DNA"/>
</dbReference>
<name>A0A1I5A9H0_9FLAO</name>
<dbReference type="InterPro" id="IPR003140">
    <property type="entry name" value="PLipase/COase/thioEstase"/>
</dbReference>
<dbReference type="InterPro" id="IPR029058">
    <property type="entry name" value="AB_hydrolase_fold"/>
</dbReference>
<dbReference type="GO" id="GO:0016787">
    <property type="term" value="F:hydrolase activity"/>
    <property type="evidence" value="ECO:0007669"/>
    <property type="project" value="InterPro"/>
</dbReference>
<evidence type="ECO:0000313" key="2">
    <source>
        <dbReference type="EMBL" id="SFN58980.1"/>
    </source>
</evidence>
<keyword evidence="3" id="KW-1185">Reference proteome</keyword>
<dbReference type="AlphaFoldDB" id="A0A1I5A9H0"/>
<feature type="domain" description="Phospholipase/carboxylesterase/thioesterase" evidence="1">
    <location>
        <begin position="22"/>
        <end position="206"/>
    </location>
</feature>
<sequence length="213" mass="24623">MSSEKQVSYQSTNTYEVLNTFTSKTKNVWMVCHGIGYLSRYFLKYFKHLDPEENYIIAPQAPSKYYLNGKYTHVGASWLTRENTELETENVLNYLDEIYKAENLQDAPKLLLFGYSQGVSVVTRWVAKKNITCDHLIMHSGKVPAELNAEDFSFLKNTSFSFIYGKQDEYLKEGVIKKEKARLKEIFPSDLKIKTFNGGHEVSKELILEMAEI</sequence>
<dbReference type="SUPFAM" id="SSF53474">
    <property type="entry name" value="alpha/beta-Hydrolases"/>
    <property type="match status" value="1"/>
</dbReference>
<accession>A0A1I5A9H0</accession>
<dbReference type="OrthoDB" id="595091at2"/>